<comment type="caution">
    <text evidence="4">The sequence shown here is derived from an EMBL/GenBank/DDBJ whole genome shotgun (WGS) entry which is preliminary data.</text>
</comment>
<dbReference type="Gene3D" id="3.40.50.1980">
    <property type="entry name" value="Nitrogenase molybdenum iron protein domain"/>
    <property type="match status" value="2"/>
</dbReference>
<evidence type="ECO:0000259" key="3">
    <source>
        <dbReference type="PROSITE" id="PS50983"/>
    </source>
</evidence>
<gene>
    <name evidence="4" type="ORF">FZ040_09770</name>
</gene>
<evidence type="ECO:0000313" key="5">
    <source>
        <dbReference type="Proteomes" id="UP000323646"/>
    </source>
</evidence>
<evidence type="ECO:0000313" key="4">
    <source>
        <dbReference type="EMBL" id="TYZ21677.1"/>
    </source>
</evidence>
<keyword evidence="5" id="KW-1185">Reference proteome</keyword>
<dbReference type="GO" id="GO:0071281">
    <property type="term" value="P:cellular response to iron ion"/>
    <property type="evidence" value="ECO:0007669"/>
    <property type="project" value="TreeGrafter"/>
</dbReference>
<dbReference type="Proteomes" id="UP000323646">
    <property type="component" value="Unassembled WGS sequence"/>
</dbReference>
<dbReference type="InterPro" id="IPR002491">
    <property type="entry name" value="ABC_transptr_periplasmic_BD"/>
</dbReference>
<dbReference type="OrthoDB" id="1632098at2"/>
<evidence type="ECO:0000256" key="1">
    <source>
        <dbReference type="ARBA" id="ARBA00008814"/>
    </source>
</evidence>
<organism evidence="4 5">
    <name type="scientific">Selenomonas ruminis</name>
    <dbReference type="NCBI Taxonomy" id="2593411"/>
    <lineage>
        <taxon>Bacteria</taxon>
        <taxon>Bacillati</taxon>
        <taxon>Bacillota</taxon>
        <taxon>Negativicutes</taxon>
        <taxon>Selenomonadales</taxon>
        <taxon>Selenomonadaceae</taxon>
        <taxon>Selenomonas</taxon>
    </lineage>
</organism>
<dbReference type="PANTHER" id="PTHR30535:SF34">
    <property type="entry name" value="MOLYBDATE-BINDING PROTEIN MOLA"/>
    <property type="match status" value="1"/>
</dbReference>
<sequence length="330" mass="36052">MIRKIGKAVLLCILVAAFCTGCKGMELGESAGGTAYTVTDKQGTVVRMPAKPHRILTLSMSTDEIVLGLVKPDHMVAVNQMLDDPISSNVVPLAQQVETKVRNPSVEEIAALQPDLVIVPDWGDVTRVQSLRDLGLNVVVCKGAKNLAEVKETVRLIAQAVGEPERGESLVGQMDDKLAEIQAKVAKIPEAERKSVVLISLMKSYGGIGCSFDDACQYAGVKNGMAKLDIHNGQAMTKEQLVAINPDYLFLPTYTNHGKYDIDKFRAGYLQDPALKSLKAIRDNGLRDPYEGYIYNCSQDFVFGVQEIAYQVYGDAFKQSKNEHLTAVDE</sequence>
<name>A0A5D6W1F6_9FIRM</name>
<proteinExistence type="inferred from homology"/>
<protein>
    <submittedName>
        <fullName evidence="4">ABC transporter substrate-binding protein</fullName>
    </submittedName>
</protein>
<dbReference type="PROSITE" id="PS50983">
    <property type="entry name" value="FE_B12_PBP"/>
    <property type="match status" value="1"/>
</dbReference>
<dbReference type="PANTHER" id="PTHR30535">
    <property type="entry name" value="VITAMIN B12-BINDING PROTEIN"/>
    <property type="match status" value="1"/>
</dbReference>
<feature type="signal peptide" evidence="2">
    <location>
        <begin position="1"/>
        <end position="24"/>
    </location>
</feature>
<comment type="similarity">
    <text evidence="1">Belongs to the bacterial solute-binding protein 8 family.</text>
</comment>
<feature type="domain" description="Fe/B12 periplasmic-binding" evidence="3">
    <location>
        <begin position="54"/>
        <end position="321"/>
    </location>
</feature>
<evidence type="ECO:0000256" key="2">
    <source>
        <dbReference type="SAM" id="SignalP"/>
    </source>
</evidence>
<dbReference type="Pfam" id="PF01497">
    <property type="entry name" value="Peripla_BP_2"/>
    <property type="match status" value="1"/>
</dbReference>
<reference evidence="4 5" key="1">
    <citation type="submission" date="2019-08" db="EMBL/GenBank/DDBJ databases">
        <title>Selenomonas sp. mPRGC5 and Selenomonas sp. mPRGC8 isolated from ruminal fluid of dairy goat (Capra hircus).</title>
        <authorList>
            <person name="Poothong S."/>
            <person name="Nuengjamnong C."/>
            <person name="Tanasupawat S."/>
        </authorList>
    </citation>
    <scope>NUCLEOTIDE SEQUENCE [LARGE SCALE GENOMIC DNA]</scope>
    <source>
        <strain evidence="5">mPRGC5</strain>
    </source>
</reference>
<accession>A0A5D6W1F6</accession>
<dbReference type="InterPro" id="IPR050902">
    <property type="entry name" value="ABC_Transporter_SBP"/>
</dbReference>
<keyword evidence="2" id="KW-0732">Signal</keyword>
<dbReference type="AlphaFoldDB" id="A0A5D6W1F6"/>
<dbReference type="EMBL" id="VTOY01000008">
    <property type="protein sequence ID" value="TYZ21677.1"/>
    <property type="molecule type" value="Genomic_DNA"/>
</dbReference>
<feature type="chain" id="PRO_5022732511" evidence="2">
    <location>
        <begin position="25"/>
        <end position="330"/>
    </location>
</feature>
<dbReference type="RefSeq" id="WP_149171804.1">
    <property type="nucleotide sequence ID" value="NZ_VTOY01000008.1"/>
</dbReference>
<dbReference type="SUPFAM" id="SSF53807">
    <property type="entry name" value="Helical backbone' metal receptor"/>
    <property type="match status" value="1"/>
</dbReference>